<feature type="region of interest" description="Disordered" evidence="1">
    <location>
        <begin position="14"/>
        <end position="52"/>
    </location>
</feature>
<dbReference type="RefSeq" id="WP_157426887.1">
    <property type="nucleotide sequence ID" value="NZ_BAAANK010000007.1"/>
</dbReference>
<evidence type="ECO:0000313" key="2">
    <source>
        <dbReference type="EMBL" id="GAA1839625.1"/>
    </source>
</evidence>
<dbReference type="Proteomes" id="UP001501746">
    <property type="component" value="Unassembled WGS sequence"/>
</dbReference>
<evidence type="ECO:0000256" key="1">
    <source>
        <dbReference type="SAM" id="MobiDB-lite"/>
    </source>
</evidence>
<organism evidence="2 3">
    <name type="scientific">Agromyces salentinus</name>
    <dbReference type="NCBI Taxonomy" id="269421"/>
    <lineage>
        <taxon>Bacteria</taxon>
        <taxon>Bacillati</taxon>
        <taxon>Actinomycetota</taxon>
        <taxon>Actinomycetes</taxon>
        <taxon>Micrococcales</taxon>
        <taxon>Microbacteriaceae</taxon>
        <taxon>Agromyces</taxon>
    </lineage>
</organism>
<keyword evidence="3" id="KW-1185">Reference proteome</keyword>
<protein>
    <recommendedName>
        <fullName evidence="4">DUF1707 domain-containing protein</fullName>
    </recommendedName>
</protein>
<dbReference type="EMBL" id="BAAANK010000007">
    <property type="protein sequence ID" value="GAA1839625.1"/>
    <property type="molecule type" value="Genomic_DNA"/>
</dbReference>
<evidence type="ECO:0008006" key="4">
    <source>
        <dbReference type="Google" id="ProtNLM"/>
    </source>
</evidence>
<name>A0ABN2MVT2_9MICO</name>
<proteinExistence type="predicted"/>
<evidence type="ECO:0000313" key="3">
    <source>
        <dbReference type="Proteomes" id="UP001501746"/>
    </source>
</evidence>
<gene>
    <name evidence="2" type="ORF">GCM10009750_26970</name>
</gene>
<accession>A0ABN2MVT2</accession>
<sequence>MPEPDDDLARLQRIAFGSGSSEAERADAARELDARRAAASVGEPGPGDPTVEHDHVAATPTGTDAATVALAPGEPPTSAGLRWLRLVIGVGAATLVVGLLAGWQLGASQVREQSPAVGPSATPYDGPRTLAEYLDTLPRALESRAAEVFSRPLTADDVPDGLSMYDAATGSPEYRLLATTKEGVRMYASRDDLDLCLTVTTPAGAGIEATGMVACTEDGLFPEAGLALDASAVREVTDADGSTSFVLTSFLVTWKADGSLSFGPPQG</sequence>
<feature type="compositionally biased region" description="Basic and acidic residues" evidence="1">
    <location>
        <begin position="22"/>
        <end position="36"/>
    </location>
</feature>
<reference evidence="2 3" key="1">
    <citation type="journal article" date="2019" name="Int. J. Syst. Evol. Microbiol.">
        <title>The Global Catalogue of Microorganisms (GCM) 10K type strain sequencing project: providing services to taxonomists for standard genome sequencing and annotation.</title>
        <authorList>
            <consortium name="The Broad Institute Genomics Platform"/>
            <consortium name="The Broad Institute Genome Sequencing Center for Infectious Disease"/>
            <person name="Wu L."/>
            <person name="Ma J."/>
        </authorList>
    </citation>
    <scope>NUCLEOTIDE SEQUENCE [LARGE SCALE GENOMIC DNA]</scope>
    <source>
        <strain evidence="2 3">JCM 14323</strain>
    </source>
</reference>
<comment type="caution">
    <text evidence="2">The sequence shown here is derived from an EMBL/GenBank/DDBJ whole genome shotgun (WGS) entry which is preliminary data.</text>
</comment>